<gene>
    <name evidence="1" type="ORF">IIG_01431</name>
</gene>
<sequence length="36" mass="4198">MVGCEYTFIKCQYIVFIDFYSDLDAVFMGGQFSLVF</sequence>
<protein>
    <submittedName>
        <fullName evidence="1">Uncharacterized protein</fullName>
    </submittedName>
</protein>
<proteinExistence type="predicted"/>
<evidence type="ECO:0000313" key="2">
    <source>
        <dbReference type="Proteomes" id="UP000006960"/>
    </source>
</evidence>
<dbReference type="EMBL" id="AHEU01000008">
    <property type="protein sequence ID" value="EJR35743.1"/>
    <property type="molecule type" value="Genomic_DNA"/>
</dbReference>
<name>J8I7F1_BACCE</name>
<evidence type="ECO:0000313" key="1">
    <source>
        <dbReference type="EMBL" id="EJR35743.1"/>
    </source>
</evidence>
<reference evidence="1 2" key="1">
    <citation type="submission" date="2012-04" db="EMBL/GenBank/DDBJ databases">
        <title>The Genome Sequence of Bacillus cereus VD048.</title>
        <authorList>
            <consortium name="The Broad Institute Genome Sequencing Platform"/>
            <consortium name="The Broad Institute Genome Sequencing Center for Infectious Disease"/>
            <person name="Feldgarden M."/>
            <person name="Van der Auwera G.A."/>
            <person name="Mahillon J."/>
            <person name="Duprez V."/>
            <person name="Timmery S."/>
            <person name="Mattelet C."/>
            <person name="Dierick K."/>
            <person name="Sun M."/>
            <person name="Yu Z."/>
            <person name="Zhu L."/>
            <person name="Hu X."/>
            <person name="Shank E.B."/>
            <person name="Swiecicka I."/>
            <person name="Hansen B.M."/>
            <person name="Andrup L."/>
            <person name="Young S.K."/>
            <person name="Zeng Q."/>
            <person name="Gargeya S."/>
            <person name="Fitzgerald M."/>
            <person name="Haas B."/>
            <person name="Abouelleil A."/>
            <person name="Alvarado L."/>
            <person name="Arachchi H.M."/>
            <person name="Berlin A."/>
            <person name="Chapman S.B."/>
            <person name="Goldberg J."/>
            <person name="Griggs A."/>
            <person name="Gujja S."/>
            <person name="Hansen M."/>
            <person name="Howarth C."/>
            <person name="Imamovic A."/>
            <person name="Larimer J."/>
            <person name="McCowen C."/>
            <person name="Montmayeur A."/>
            <person name="Murphy C."/>
            <person name="Neiman D."/>
            <person name="Pearson M."/>
            <person name="Priest M."/>
            <person name="Roberts A."/>
            <person name="Saif S."/>
            <person name="Shea T."/>
            <person name="Sisk P."/>
            <person name="Sykes S."/>
            <person name="Wortman J."/>
            <person name="Nusbaum C."/>
            <person name="Birren B."/>
        </authorList>
    </citation>
    <scope>NUCLEOTIDE SEQUENCE [LARGE SCALE GENOMIC DNA]</scope>
    <source>
        <strain evidence="1 2">VD048</strain>
    </source>
</reference>
<dbReference type="AlphaFoldDB" id="J8I7F1"/>
<dbReference type="Proteomes" id="UP000006960">
    <property type="component" value="Unassembled WGS sequence"/>
</dbReference>
<accession>J8I7F1</accession>
<organism evidence="1 2">
    <name type="scientific">Bacillus cereus VD048</name>
    <dbReference type="NCBI Taxonomy" id="1053226"/>
    <lineage>
        <taxon>Bacteria</taxon>
        <taxon>Bacillati</taxon>
        <taxon>Bacillota</taxon>
        <taxon>Bacilli</taxon>
        <taxon>Bacillales</taxon>
        <taxon>Bacillaceae</taxon>
        <taxon>Bacillus</taxon>
        <taxon>Bacillus cereus group</taxon>
    </lineage>
</organism>
<dbReference type="HOGENOM" id="CLU_3354409_0_0_9"/>
<comment type="caution">
    <text evidence="1">The sequence shown here is derived from an EMBL/GenBank/DDBJ whole genome shotgun (WGS) entry which is preliminary data.</text>
</comment>